<dbReference type="Proteomes" id="UP000316798">
    <property type="component" value="Chromosome"/>
</dbReference>
<dbReference type="InterPro" id="IPR006311">
    <property type="entry name" value="TAT_signal"/>
</dbReference>
<dbReference type="KEGG" id="rhf:EUB48_04200"/>
<proteinExistence type="predicted"/>
<evidence type="ECO:0008006" key="3">
    <source>
        <dbReference type="Google" id="ProtNLM"/>
    </source>
</evidence>
<accession>A0A515D894</accession>
<dbReference type="EMBL" id="CP035503">
    <property type="protein sequence ID" value="QDL36587.1"/>
    <property type="molecule type" value="Genomic_DNA"/>
</dbReference>
<evidence type="ECO:0000313" key="1">
    <source>
        <dbReference type="EMBL" id="QDL36587.1"/>
    </source>
</evidence>
<gene>
    <name evidence="1" type="ORF">EUB48_04200</name>
</gene>
<reference evidence="1 2" key="1">
    <citation type="submission" date="2019-01" db="EMBL/GenBank/DDBJ databases">
        <title>Genomic insights into a novel species Rhodoferax sp.</title>
        <authorList>
            <person name="Jin L."/>
        </authorList>
    </citation>
    <scope>NUCLEOTIDE SEQUENCE [LARGE SCALE GENOMIC DNA]</scope>
    <source>
        <strain evidence="1 2">CHu59-6-5</strain>
    </source>
</reference>
<evidence type="ECO:0000313" key="2">
    <source>
        <dbReference type="Proteomes" id="UP000316798"/>
    </source>
</evidence>
<keyword evidence="2" id="KW-1185">Reference proteome</keyword>
<name>A0A515D894_9BURK</name>
<dbReference type="AlphaFoldDB" id="A0A515D894"/>
<sequence>MKHPVCPHAAQLPSSTRRQFLHLATAPASSLLLAAWSDAALAEQSRLTSASPHIPALAAGPLPDWVVNLPLWQWHEIPNTALASVEPATRSLGDTGPRSKIDAWCGACLKRSGSVYMLGAAGGHGDYAGNEVDALALNVVAPRWTQLRGPTPNADIIGSAQFYLDHRPSSAHTYYSTQFINTLDRMLVFASPGVFGGIYPTAPADFPYRGDKRSFSFSVASGDWDPPDYVARFPGTGDPFADLCVKHPLTDDVYYSRNYGSGWYRWASATNTWTRLSGVTRGPWYAGAAIDPLRNQMLIVGGYSPVAPEVRGLDGTPVPAAFTGLGTAALTPTGYPGVIYDEATDCYLVAFNSGSSIKILRVHPETWLVDDPAVGGIAPKARANGLQNAVQYVPELRGFVLTNKYDGNVFFVRTVA</sequence>
<dbReference type="OrthoDB" id="9757947at2"/>
<organism evidence="1 2">
    <name type="scientific">Rhodoferax sediminis</name>
    <dbReference type="NCBI Taxonomy" id="2509614"/>
    <lineage>
        <taxon>Bacteria</taxon>
        <taxon>Pseudomonadati</taxon>
        <taxon>Pseudomonadota</taxon>
        <taxon>Betaproteobacteria</taxon>
        <taxon>Burkholderiales</taxon>
        <taxon>Comamonadaceae</taxon>
        <taxon>Rhodoferax</taxon>
    </lineage>
</organism>
<protein>
    <recommendedName>
        <fullName evidence="3">Galactose oxidase</fullName>
    </recommendedName>
</protein>
<dbReference type="PROSITE" id="PS51318">
    <property type="entry name" value="TAT"/>
    <property type="match status" value="1"/>
</dbReference>
<dbReference type="RefSeq" id="WP_142817754.1">
    <property type="nucleotide sequence ID" value="NZ_CP035503.1"/>
</dbReference>